<organism evidence="1 2">
    <name type="scientific">Ambispora leptoticha</name>
    <dbReference type="NCBI Taxonomy" id="144679"/>
    <lineage>
        <taxon>Eukaryota</taxon>
        <taxon>Fungi</taxon>
        <taxon>Fungi incertae sedis</taxon>
        <taxon>Mucoromycota</taxon>
        <taxon>Glomeromycotina</taxon>
        <taxon>Glomeromycetes</taxon>
        <taxon>Archaeosporales</taxon>
        <taxon>Ambisporaceae</taxon>
        <taxon>Ambispora</taxon>
    </lineage>
</organism>
<comment type="caution">
    <text evidence="1">The sequence shown here is derived from an EMBL/GenBank/DDBJ whole genome shotgun (WGS) entry which is preliminary data.</text>
</comment>
<protein>
    <submittedName>
        <fullName evidence="1">3462_t:CDS:1</fullName>
    </submittedName>
</protein>
<sequence>KSPISYLLEIHQKKIYVIDVAPEHDFPQSIQDLTTLPNNSGETAQASVSSIEEFQATIELKCATELKEVTNSLQKTIHKFVLAAFIPNLLNEKHVMQITFPHDDVTPVLQLLCQSIPTRDQEEIKDELDQINPTTGNAILRQYGNRITEHMNNFYNHLGLRFENIEDENPGIMVFYEGDLDFEKIWTRFLDLIETNSENHVNTR</sequence>
<dbReference type="OrthoDB" id="10431691at2759"/>
<reference evidence="1" key="1">
    <citation type="submission" date="2021-06" db="EMBL/GenBank/DDBJ databases">
        <authorList>
            <person name="Kallberg Y."/>
            <person name="Tangrot J."/>
            <person name="Rosling A."/>
        </authorList>
    </citation>
    <scope>NUCLEOTIDE SEQUENCE</scope>
    <source>
        <strain evidence="1">FL130A</strain>
    </source>
</reference>
<dbReference type="EMBL" id="CAJVPS010001763">
    <property type="protein sequence ID" value="CAG8549705.1"/>
    <property type="molecule type" value="Genomic_DNA"/>
</dbReference>
<dbReference type="AlphaFoldDB" id="A0A9N9B3S4"/>
<name>A0A9N9B3S4_9GLOM</name>
<proteinExistence type="predicted"/>
<keyword evidence="2" id="KW-1185">Reference proteome</keyword>
<accession>A0A9N9B3S4</accession>
<evidence type="ECO:0000313" key="2">
    <source>
        <dbReference type="Proteomes" id="UP000789508"/>
    </source>
</evidence>
<feature type="non-terminal residue" evidence="1">
    <location>
        <position position="204"/>
    </location>
</feature>
<evidence type="ECO:0000313" key="1">
    <source>
        <dbReference type="EMBL" id="CAG8549705.1"/>
    </source>
</evidence>
<dbReference type="Proteomes" id="UP000789508">
    <property type="component" value="Unassembled WGS sequence"/>
</dbReference>
<gene>
    <name evidence="1" type="ORF">ALEPTO_LOCUS5815</name>
</gene>